<evidence type="ECO:0000313" key="4">
    <source>
        <dbReference type="Proteomes" id="UP001187682"/>
    </source>
</evidence>
<dbReference type="InterPro" id="IPR022794">
    <property type="entry name" value="Bul1_C"/>
</dbReference>
<dbReference type="EMBL" id="ONZQ02000003">
    <property type="protein sequence ID" value="SPN99567.1"/>
    <property type="molecule type" value="Genomic_DNA"/>
</dbReference>
<evidence type="ECO:0000259" key="2">
    <source>
        <dbReference type="Pfam" id="PF04426"/>
    </source>
</evidence>
<keyword evidence="4" id="KW-1185">Reference proteome</keyword>
<feature type="domain" description="Bul1 C-terminal" evidence="2">
    <location>
        <begin position="384"/>
        <end position="423"/>
    </location>
</feature>
<reference evidence="3" key="1">
    <citation type="submission" date="2018-03" db="EMBL/GenBank/DDBJ databases">
        <authorList>
            <person name="Guldener U."/>
        </authorList>
    </citation>
    <scope>NUCLEOTIDE SEQUENCE</scope>
</reference>
<name>A0AAE8MSD4_9PEZI</name>
<dbReference type="Gene3D" id="2.60.40.640">
    <property type="match status" value="1"/>
</dbReference>
<organism evidence="3 4">
    <name type="scientific">Cephalotrichum gorgonifer</name>
    <dbReference type="NCBI Taxonomy" id="2041049"/>
    <lineage>
        <taxon>Eukaryota</taxon>
        <taxon>Fungi</taxon>
        <taxon>Dikarya</taxon>
        <taxon>Ascomycota</taxon>
        <taxon>Pezizomycotina</taxon>
        <taxon>Sordariomycetes</taxon>
        <taxon>Hypocreomycetidae</taxon>
        <taxon>Microascales</taxon>
        <taxon>Microascaceae</taxon>
        <taxon>Cephalotrichum</taxon>
    </lineage>
</organism>
<dbReference type="PANTHER" id="PTHR31904:SF1">
    <property type="entry name" value="BYPASS OF STOP CODON PROTEIN 5-RELATED"/>
    <property type="match status" value="1"/>
</dbReference>
<dbReference type="Pfam" id="PF04426">
    <property type="entry name" value="Bul1_C"/>
    <property type="match status" value="1"/>
</dbReference>
<dbReference type="AlphaFoldDB" id="A0AAE8MSD4"/>
<evidence type="ECO:0000256" key="1">
    <source>
        <dbReference type="SAM" id="MobiDB-lite"/>
    </source>
</evidence>
<feature type="region of interest" description="Disordered" evidence="1">
    <location>
        <begin position="345"/>
        <end position="366"/>
    </location>
</feature>
<sequence length="465" mass="50840">MSSAFETASAITSALSRGGKLTLPKSSISVRLFDHYHQKVYGAGSAIRGEVVISPLRDTRFENIEITFIGVTRTTLVATQVPQRSSHTFLKLNMPILESKYPHPRVLEKGVPFTLPFHFVVPAQLTLSACRHNAEDPRVRDYHTRLPPTMGPGSAFWDKYDLAPETAIVEYFVRARVLGEPDESSGNRPARLFEATKAVRVLPNSPEDAPLDITAEDVKYTVSKTKSVRKGVFKGKAGRFSAAAEQPPAIMLGADGRHAGDSAITVRLGFEPKEFGEAPPRVKSVSAKLIARTYYGVTPARTLPDMGRLPDFPVEPPRLSYKVAVPLFTTDVDHVTWHEAAAARRDSGYSTEHGSSIDEDRAKPAAEPTHTAALYIPFDIPAEHKTFLPTFHSCLVSRVYSMQLTLTVGPANTTVSLEVPVQVAVEPTDDALALGMEAAEAAELEEYLTPRLLQLRVGENLPGYA</sequence>
<dbReference type="InterPro" id="IPR014752">
    <property type="entry name" value="Arrestin-like_C"/>
</dbReference>
<proteinExistence type="predicted"/>
<dbReference type="InterPro" id="IPR039634">
    <property type="entry name" value="Bul1-like"/>
</dbReference>
<dbReference type="Proteomes" id="UP001187682">
    <property type="component" value="Unassembled WGS sequence"/>
</dbReference>
<accession>A0AAE8MSD4</accession>
<evidence type="ECO:0000313" key="3">
    <source>
        <dbReference type="EMBL" id="SPN99567.1"/>
    </source>
</evidence>
<gene>
    <name evidence="3" type="ORF">DNG_02419</name>
</gene>
<comment type="caution">
    <text evidence="3">The sequence shown here is derived from an EMBL/GenBank/DDBJ whole genome shotgun (WGS) entry which is preliminary data.</text>
</comment>
<feature type="compositionally biased region" description="Basic and acidic residues" evidence="1">
    <location>
        <begin position="355"/>
        <end position="364"/>
    </location>
</feature>
<protein>
    <recommendedName>
        <fullName evidence="2">Bul1 C-terminal domain-containing protein</fullName>
    </recommendedName>
</protein>
<dbReference type="PANTHER" id="PTHR31904">
    <property type="entry name" value="BYPASS OF STOP CODON PROTEIN 5-RELATED"/>
    <property type="match status" value="1"/>
</dbReference>